<keyword evidence="5" id="KW-0175">Coiled coil</keyword>
<reference evidence="7 8" key="1">
    <citation type="submission" date="2014-04" db="EMBL/GenBank/DDBJ databases">
        <authorList>
            <consortium name="DOE Joint Genome Institute"/>
            <person name="Kuo A."/>
            <person name="Zuccaro A."/>
            <person name="Kohler A."/>
            <person name="Nagy L.G."/>
            <person name="Floudas D."/>
            <person name="Copeland A."/>
            <person name="Barry K.W."/>
            <person name="Cichocki N."/>
            <person name="Veneault-Fourrey C."/>
            <person name="LaButti K."/>
            <person name="Lindquist E.A."/>
            <person name="Lipzen A."/>
            <person name="Lundell T."/>
            <person name="Morin E."/>
            <person name="Murat C."/>
            <person name="Sun H."/>
            <person name="Tunlid A."/>
            <person name="Henrissat B."/>
            <person name="Grigoriev I.V."/>
            <person name="Hibbett D.S."/>
            <person name="Martin F."/>
            <person name="Nordberg H.P."/>
            <person name="Cantor M.N."/>
            <person name="Hua S.X."/>
        </authorList>
    </citation>
    <scope>NUCLEOTIDE SEQUENCE [LARGE SCALE GENOMIC DNA]</scope>
    <source>
        <strain evidence="7 8">MAFF 305830</strain>
    </source>
</reference>
<feature type="domain" description="DUF1899" evidence="6">
    <location>
        <begin position="3"/>
        <end position="67"/>
    </location>
</feature>
<dbReference type="EMBL" id="KN824328">
    <property type="protein sequence ID" value="KIM24086.1"/>
    <property type="molecule type" value="Genomic_DNA"/>
</dbReference>
<accession>A0A0C3AY07</accession>
<protein>
    <recommendedName>
        <fullName evidence="4">Coronin</fullName>
    </recommendedName>
</protein>
<dbReference type="SMART" id="SM01166">
    <property type="entry name" value="DUF1899"/>
    <property type="match status" value="1"/>
</dbReference>
<dbReference type="InterPro" id="IPR015943">
    <property type="entry name" value="WD40/YVTN_repeat-like_dom_sf"/>
</dbReference>
<keyword evidence="8" id="KW-1185">Reference proteome</keyword>
<dbReference type="STRING" id="933852.A0A0C3AY07"/>
<dbReference type="HOGENOM" id="CLU_026859_3_2_1"/>
<evidence type="ECO:0000256" key="3">
    <source>
        <dbReference type="PROSITE-ProRule" id="PRU00221"/>
    </source>
</evidence>
<dbReference type="Pfam" id="PF08953">
    <property type="entry name" value="DUF1899"/>
    <property type="match status" value="1"/>
</dbReference>
<dbReference type="GO" id="GO:0051015">
    <property type="term" value="F:actin filament binding"/>
    <property type="evidence" value="ECO:0007669"/>
    <property type="project" value="TreeGrafter"/>
</dbReference>
<dbReference type="SUPFAM" id="SSF50978">
    <property type="entry name" value="WD40 repeat-like"/>
    <property type="match status" value="1"/>
</dbReference>
<dbReference type="InterPro" id="IPR036322">
    <property type="entry name" value="WD40_repeat_dom_sf"/>
</dbReference>
<dbReference type="PANTHER" id="PTHR10856">
    <property type="entry name" value="CORONIN"/>
    <property type="match status" value="1"/>
</dbReference>
<dbReference type="PROSITE" id="PS50082">
    <property type="entry name" value="WD_REPEATS_2"/>
    <property type="match status" value="2"/>
</dbReference>
<reference evidence="8" key="2">
    <citation type="submission" date="2015-01" db="EMBL/GenBank/DDBJ databases">
        <title>Evolutionary Origins and Diversification of the Mycorrhizal Mutualists.</title>
        <authorList>
            <consortium name="DOE Joint Genome Institute"/>
            <consortium name="Mycorrhizal Genomics Consortium"/>
            <person name="Kohler A."/>
            <person name="Kuo A."/>
            <person name="Nagy L.G."/>
            <person name="Floudas D."/>
            <person name="Copeland A."/>
            <person name="Barry K.W."/>
            <person name="Cichocki N."/>
            <person name="Veneault-Fourrey C."/>
            <person name="LaButti K."/>
            <person name="Lindquist E.A."/>
            <person name="Lipzen A."/>
            <person name="Lundell T."/>
            <person name="Morin E."/>
            <person name="Murat C."/>
            <person name="Riley R."/>
            <person name="Ohm R."/>
            <person name="Sun H."/>
            <person name="Tunlid A."/>
            <person name="Henrissat B."/>
            <person name="Grigoriev I.V."/>
            <person name="Hibbett D.S."/>
            <person name="Martin F."/>
        </authorList>
    </citation>
    <scope>NUCLEOTIDE SEQUENCE [LARGE SCALE GENOMIC DNA]</scope>
    <source>
        <strain evidence="8">MAFF 305830</strain>
    </source>
</reference>
<dbReference type="GO" id="GO:0007015">
    <property type="term" value="P:actin filament organization"/>
    <property type="evidence" value="ECO:0007669"/>
    <property type="project" value="TreeGrafter"/>
</dbReference>
<organism evidence="7 8">
    <name type="scientific">Serendipita vermifera MAFF 305830</name>
    <dbReference type="NCBI Taxonomy" id="933852"/>
    <lineage>
        <taxon>Eukaryota</taxon>
        <taxon>Fungi</taxon>
        <taxon>Dikarya</taxon>
        <taxon>Basidiomycota</taxon>
        <taxon>Agaricomycotina</taxon>
        <taxon>Agaricomycetes</taxon>
        <taxon>Sebacinales</taxon>
        <taxon>Serendipitaceae</taxon>
        <taxon>Serendipita</taxon>
    </lineage>
</organism>
<dbReference type="InterPro" id="IPR015048">
    <property type="entry name" value="DUF1899"/>
</dbReference>
<dbReference type="AlphaFoldDB" id="A0A0C3AY07"/>
<comment type="similarity">
    <text evidence="4">Belongs to the WD repeat coronin family.</text>
</comment>
<feature type="repeat" description="WD" evidence="3">
    <location>
        <begin position="188"/>
        <end position="220"/>
    </location>
</feature>
<evidence type="ECO:0000256" key="1">
    <source>
        <dbReference type="ARBA" id="ARBA00022574"/>
    </source>
</evidence>
<evidence type="ECO:0000256" key="2">
    <source>
        <dbReference type="ARBA" id="ARBA00022737"/>
    </source>
</evidence>
<keyword evidence="2 4" id="KW-0677">Repeat</keyword>
<evidence type="ECO:0000256" key="5">
    <source>
        <dbReference type="SAM" id="Coils"/>
    </source>
</evidence>
<dbReference type="Proteomes" id="UP000054097">
    <property type="component" value="Unassembled WGS sequence"/>
</dbReference>
<dbReference type="PROSITE" id="PS50294">
    <property type="entry name" value="WD_REPEATS_REGION"/>
    <property type="match status" value="2"/>
</dbReference>
<dbReference type="Gene3D" id="2.130.10.10">
    <property type="entry name" value="YVTN repeat-like/Quinoprotein amine dehydrogenase"/>
    <property type="match status" value="1"/>
</dbReference>
<dbReference type="SMART" id="SM00320">
    <property type="entry name" value="WD40"/>
    <property type="match status" value="4"/>
</dbReference>
<keyword evidence="1 3" id="KW-0853">WD repeat</keyword>
<dbReference type="InterPro" id="IPR015505">
    <property type="entry name" value="Coronin"/>
</dbReference>
<gene>
    <name evidence="7" type="ORF">M408DRAFT_245926</name>
</gene>
<evidence type="ECO:0000313" key="8">
    <source>
        <dbReference type="Proteomes" id="UP000054097"/>
    </source>
</evidence>
<feature type="repeat" description="WD" evidence="3">
    <location>
        <begin position="85"/>
        <end position="120"/>
    </location>
</feature>
<evidence type="ECO:0000313" key="7">
    <source>
        <dbReference type="EMBL" id="KIM24086.1"/>
    </source>
</evidence>
<feature type="coiled-coil region" evidence="5">
    <location>
        <begin position="478"/>
        <end position="519"/>
    </location>
</feature>
<name>A0A0C3AY07_SERVB</name>
<dbReference type="OrthoDB" id="1850764at2759"/>
<dbReference type="InterPro" id="IPR001680">
    <property type="entry name" value="WD40_rpt"/>
</dbReference>
<dbReference type="PANTHER" id="PTHR10856:SF0">
    <property type="entry name" value="CORONIN"/>
    <property type="match status" value="1"/>
</dbReference>
<dbReference type="Pfam" id="PF16300">
    <property type="entry name" value="WD40_4"/>
    <property type="match status" value="1"/>
</dbReference>
<sequence>MSRFVRASKYRHVFGQTGKKEFSFDNAKVSNQAWDTNLASASGKYIAINWASSGGGAFGILPLPTPWGPAPNGLPFKLPDIIPLARGHTAPVLDTSWSPFNDTVVASGGEDGNVLVWKMEDQQFEGWGAEHWAPIDFDPVQRIDASPRKIGQVLFHPTASNVLAAATGEHCVKLFDLGNVDNGPRTTLVGHTDTIQALDFDPTGTLLVTTCRDRKLRLFDPRTGGDPIRVVEGHGGIKGARVTWMGDTGRIATTGFSKMSDRQLTIWDSGSLANIKTVIIDQSAGVIMPFWSDNGILFLAGKGDGNIRYFEYEADALHPLSEYKSSDPQRGMCFLPRRALNVSECEIARAYKITAAGSTGGIEPIAFVVPRKADSFQADIFPPAPSLEPSVSAPEFFSSKKDIVRRVVDLNSGATSGYTPLAVVPPSHSNYSTYSEPPSAVTPSPASALPKAAPLGAQTFSSAFKATPVQEYSADNDMSSLRDENARLNGELREAQKQIRNLELQIETMRANAQRAAQVLLDN</sequence>
<proteinExistence type="inferred from homology"/>
<evidence type="ECO:0000256" key="4">
    <source>
        <dbReference type="RuleBase" id="RU280818"/>
    </source>
</evidence>
<evidence type="ECO:0000259" key="6">
    <source>
        <dbReference type="SMART" id="SM01166"/>
    </source>
</evidence>
<dbReference type="SMART" id="SM01167">
    <property type="entry name" value="DUF1900"/>
    <property type="match status" value="1"/>
</dbReference>
<dbReference type="Pfam" id="PF00400">
    <property type="entry name" value="WD40"/>
    <property type="match status" value="2"/>
</dbReference>